<protein>
    <submittedName>
        <fullName evidence="1">Uncharacterized protein</fullName>
    </submittedName>
</protein>
<accession>E0SQL4</accession>
<dbReference type="KEGG" id="iag:Igag_1468"/>
<organism evidence="1 2">
    <name type="scientific">Ignisphaera aggregans (strain DSM 17230 / JCM 13409 / AQ1.S1)</name>
    <dbReference type="NCBI Taxonomy" id="583356"/>
    <lineage>
        <taxon>Archaea</taxon>
        <taxon>Thermoproteota</taxon>
        <taxon>Thermoprotei</taxon>
        <taxon>Desulfurococcales</taxon>
        <taxon>Desulfurococcaceae</taxon>
        <taxon>Ignisphaera</taxon>
    </lineage>
</organism>
<evidence type="ECO:0000313" key="1">
    <source>
        <dbReference type="EMBL" id="ADM28270.1"/>
    </source>
</evidence>
<dbReference type="BioCyc" id="IAGG583356:GHAH-1457-MONOMER"/>
<dbReference type="HOGENOM" id="CLU_935707_0_0_2"/>
<dbReference type="STRING" id="583356.Igag_1468"/>
<gene>
    <name evidence="1" type="ordered locus">Igag_1468</name>
</gene>
<reference evidence="1 2" key="1">
    <citation type="journal article" date="2010" name="Stand. Genomic Sci.">
        <title>Complete genome sequence of Ignisphaera aggregans type strain (AQ1.S1).</title>
        <authorList>
            <person name="Goker M."/>
            <person name="Held B."/>
            <person name="Lapidus A."/>
            <person name="Nolan M."/>
            <person name="Spring S."/>
            <person name="Yasawong M."/>
            <person name="Lucas S."/>
            <person name="Glavina Del Rio T."/>
            <person name="Tice H."/>
            <person name="Cheng J.F."/>
            <person name="Goodwin L."/>
            <person name="Tapia R."/>
            <person name="Pitluck S."/>
            <person name="Liolios K."/>
            <person name="Ivanova N."/>
            <person name="Mavromatis K."/>
            <person name="Mikhailova N."/>
            <person name="Pati A."/>
            <person name="Chen A."/>
            <person name="Palaniappan K."/>
            <person name="Brambilla E."/>
            <person name="Land M."/>
            <person name="Hauser L."/>
            <person name="Chang Y.J."/>
            <person name="Jeffries C.D."/>
            <person name="Brettin T."/>
            <person name="Detter J.C."/>
            <person name="Han C."/>
            <person name="Rohde M."/>
            <person name="Sikorski J."/>
            <person name="Woyke T."/>
            <person name="Bristow J."/>
            <person name="Eisen J.A."/>
            <person name="Markowitz V."/>
            <person name="Hugenholtz P."/>
            <person name="Kyrpides N.C."/>
            <person name="Klenk H.P."/>
        </authorList>
    </citation>
    <scope>NUCLEOTIDE SEQUENCE [LARGE SCALE GENOMIC DNA]</scope>
    <source>
        <strain evidence="2">DSM 17230 / JCM 13409 / AQ1.S1</strain>
    </source>
</reference>
<dbReference type="Proteomes" id="UP000001304">
    <property type="component" value="Chromosome"/>
</dbReference>
<dbReference type="EMBL" id="CP002098">
    <property type="protein sequence ID" value="ADM28270.1"/>
    <property type="molecule type" value="Genomic_DNA"/>
</dbReference>
<dbReference type="AlphaFoldDB" id="E0SQL4"/>
<name>E0SQL4_IGNAA</name>
<keyword evidence="2" id="KW-1185">Reference proteome</keyword>
<evidence type="ECO:0000313" key="2">
    <source>
        <dbReference type="Proteomes" id="UP000001304"/>
    </source>
</evidence>
<sequence>MNTTNILLTYIGPISNNRDSCSDIEYLKVFELIPLCIYKDIEKFYIEFLEILRLIERKENRYQILNDIFYKDPDYYSNAFLEYIHQIRVDIAIIPSFLSLAKHLYYEDKELFTLPNVANVLLFYNKGVLNSFGTNRINAKYIVYIDNILSNLYSEKQFKYGYKKMYIVESFDYLFHDIKIPIILFIKNFQKELLDLVEEIISINNKLSIGIDMISLGEEEIDRFVFDIATKKSFLLIAISRYSHVSQFMNMAKKLDRHITCIVALTDNYFIHTPSIEEVSKEIIRLREALKHYKIIQ</sequence>
<proteinExistence type="predicted"/>